<reference evidence="1 2" key="1">
    <citation type="submission" date="2024-03" db="EMBL/GenBank/DDBJ databases">
        <title>Adaptation during the transition from Ophiocordyceps entomopathogen to insect associate is accompanied by gene loss and intensified selection.</title>
        <authorList>
            <person name="Ward C.M."/>
            <person name="Onetto C.A."/>
            <person name="Borneman A.R."/>
        </authorList>
    </citation>
    <scope>NUCLEOTIDE SEQUENCE [LARGE SCALE GENOMIC DNA]</scope>
    <source>
        <strain evidence="1">AWRI1</strain>
        <tissue evidence="1">Single Adult Female</tissue>
    </source>
</reference>
<evidence type="ECO:0000313" key="2">
    <source>
        <dbReference type="Proteomes" id="UP001367676"/>
    </source>
</evidence>
<protein>
    <submittedName>
        <fullName evidence="1">Uncharacterized protein</fullName>
    </submittedName>
</protein>
<dbReference type="AlphaFoldDB" id="A0AAN9TL64"/>
<dbReference type="EMBL" id="JBBCAQ010000022">
    <property type="protein sequence ID" value="KAK7591053.1"/>
    <property type="molecule type" value="Genomic_DNA"/>
</dbReference>
<accession>A0AAN9TL64</accession>
<keyword evidence="2" id="KW-1185">Reference proteome</keyword>
<name>A0AAN9TL64_9HEMI</name>
<dbReference type="Proteomes" id="UP001367676">
    <property type="component" value="Unassembled WGS sequence"/>
</dbReference>
<sequence>MSQFSFSFSFFGWMSQFSAGISHFSASYLNFRLDIPTFFQTSQISSRCVIFRPALSFFVQLFQFSTAGKIRHPAENCDI</sequence>
<proteinExistence type="predicted"/>
<gene>
    <name evidence="1" type="ORF">V9T40_002666</name>
</gene>
<organism evidence="1 2">
    <name type="scientific">Parthenolecanium corni</name>
    <dbReference type="NCBI Taxonomy" id="536013"/>
    <lineage>
        <taxon>Eukaryota</taxon>
        <taxon>Metazoa</taxon>
        <taxon>Ecdysozoa</taxon>
        <taxon>Arthropoda</taxon>
        <taxon>Hexapoda</taxon>
        <taxon>Insecta</taxon>
        <taxon>Pterygota</taxon>
        <taxon>Neoptera</taxon>
        <taxon>Paraneoptera</taxon>
        <taxon>Hemiptera</taxon>
        <taxon>Sternorrhyncha</taxon>
        <taxon>Coccoidea</taxon>
        <taxon>Coccidae</taxon>
        <taxon>Parthenolecanium</taxon>
    </lineage>
</organism>
<comment type="caution">
    <text evidence="1">The sequence shown here is derived from an EMBL/GenBank/DDBJ whole genome shotgun (WGS) entry which is preliminary data.</text>
</comment>
<evidence type="ECO:0000313" key="1">
    <source>
        <dbReference type="EMBL" id="KAK7591053.1"/>
    </source>
</evidence>